<comment type="subunit">
    <text evidence="12">Component of nuclear RNase P and RNase MRP ribonucleoproteins. RNase P consists of a catalytic RNA moiety and 10 different protein chains; POP1, POP4, POP5, POP7, RPP14, RPP21, RPP25, RPP30, RPP38 and RPP40. Within the RNase P complex, POP1, POP7 and RPP25 form the 'finger' subcomplex, POP5, RPP14, RPP40 and homodimeric RPP30 form the 'palm' subcomplex, and RPP21, POP4 and RPP38 form the 'wrist' subcomplex. All subunits of the RNase P complex interact with the catalytic RNA. Several subunits of RNase P are also part of the RNase MRP complex. RNase MRP consists of a catalytic RNA moiety and about 8 protein subunits; POP1, POP7, RPP25, RPP30, RPP38, RPP40 and possibly also POP4 and POP5.</text>
</comment>
<keyword evidence="9" id="KW-0255">Endonuclease</keyword>
<evidence type="ECO:0000256" key="9">
    <source>
        <dbReference type="ARBA" id="ARBA00022759"/>
    </source>
</evidence>
<dbReference type="GO" id="GO:0033204">
    <property type="term" value="F:ribonuclease P RNA binding"/>
    <property type="evidence" value="ECO:0007669"/>
    <property type="project" value="InterPro"/>
</dbReference>
<evidence type="ECO:0000256" key="4">
    <source>
        <dbReference type="ARBA" id="ARBA00016225"/>
    </source>
</evidence>
<dbReference type="GO" id="GO:0016787">
    <property type="term" value="F:hydrolase activity"/>
    <property type="evidence" value="ECO:0007669"/>
    <property type="project" value="UniProtKB-KW"/>
</dbReference>
<dbReference type="InterPro" id="IPR002730">
    <property type="entry name" value="Rpp29/RNP1"/>
</dbReference>
<evidence type="ECO:0000256" key="12">
    <source>
        <dbReference type="ARBA" id="ARBA00046486"/>
    </source>
</evidence>
<organism evidence="14 18">
    <name type="scientific">Daphnia magna</name>
    <dbReference type="NCBI Taxonomy" id="35525"/>
    <lineage>
        <taxon>Eukaryota</taxon>
        <taxon>Metazoa</taxon>
        <taxon>Ecdysozoa</taxon>
        <taxon>Arthropoda</taxon>
        <taxon>Crustacea</taxon>
        <taxon>Branchiopoda</taxon>
        <taxon>Diplostraca</taxon>
        <taxon>Cladocera</taxon>
        <taxon>Anomopoda</taxon>
        <taxon>Daphniidae</taxon>
        <taxon>Daphnia</taxon>
    </lineage>
</organism>
<dbReference type="EMBL" id="LR013190">
    <property type="protein sequence ID" value="SVE82809.1"/>
    <property type="molecule type" value="mRNA"/>
</dbReference>
<dbReference type="OrthoDB" id="124041at2759"/>
<gene>
    <name evidence="15" type="primary">EOG090X0GV5</name>
    <name evidence="14" type="ORF">APZ42_033510</name>
</gene>
<keyword evidence="8" id="KW-0540">Nuclease</keyword>
<dbReference type="SUPFAM" id="SSF101744">
    <property type="entry name" value="Rof/RNase P subunit-like"/>
    <property type="match status" value="1"/>
</dbReference>
<dbReference type="PANTHER" id="PTHR13348:SF0">
    <property type="entry name" value="RIBONUCLEASE P PROTEIN SUBUNIT P29"/>
    <property type="match status" value="1"/>
</dbReference>
<evidence type="ECO:0000256" key="10">
    <source>
        <dbReference type="ARBA" id="ARBA00022801"/>
    </source>
</evidence>
<reference evidence="14 18" key="1">
    <citation type="submission" date="2016-03" db="EMBL/GenBank/DDBJ databases">
        <title>EvidentialGene: Evidence-directed Construction of Genes on Genomes.</title>
        <authorList>
            <person name="Gilbert D.G."/>
            <person name="Choi J.-H."/>
            <person name="Mockaitis K."/>
            <person name="Colbourne J."/>
            <person name="Pfrender M."/>
        </authorList>
    </citation>
    <scope>NUCLEOTIDE SEQUENCE [LARGE SCALE GENOMIC DNA]</scope>
    <source>
        <strain evidence="14 18">Xinb3</strain>
        <tissue evidence="14">Complete organism</tissue>
    </source>
</reference>
<dbReference type="GO" id="GO:0001682">
    <property type="term" value="P:tRNA 5'-leader removal"/>
    <property type="evidence" value="ECO:0007669"/>
    <property type="project" value="InterPro"/>
</dbReference>
<dbReference type="InterPro" id="IPR023534">
    <property type="entry name" value="Rof/RNase_P-like"/>
</dbReference>
<dbReference type="InterPro" id="IPR023538">
    <property type="entry name" value="RNP1"/>
</dbReference>
<evidence type="ECO:0000313" key="17">
    <source>
        <dbReference type="EMBL" id="SVE83394.1"/>
    </source>
</evidence>
<dbReference type="FunFam" id="2.30.30.210:FF:000001">
    <property type="entry name" value="Ribonuclease P protein subunit p29"/>
    <property type="match status" value="1"/>
</dbReference>
<keyword evidence="6" id="KW-0597">Phosphoprotein</keyword>
<evidence type="ECO:0000313" key="16">
    <source>
        <dbReference type="EMBL" id="SVE82809.1"/>
    </source>
</evidence>
<dbReference type="SMART" id="SM00538">
    <property type="entry name" value="POP4"/>
    <property type="match status" value="1"/>
</dbReference>
<dbReference type="Pfam" id="PF01868">
    <property type="entry name" value="RNase_P-MRP_p29"/>
    <property type="match status" value="1"/>
</dbReference>
<dbReference type="InterPro" id="IPR036980">
    <property type="entry name" value="RNase_P/MRP_Rpp29_sf"/>
</dbReference>
<dbReference type="STRING" id="35525.A0A0N8CW92"/>
<keyword evidence="5" id="KW-0963">Cytoplasm</keyword>
<evidence type="ECO:0000313" key="14">
    <source>
        <dbReference type="EMBL" id="KZS03734.1"/>
    </source>
</evidence>
<dbReference type="EMBL" id="LR012048">
    <property type="protein sequence ID" value="SVE81667.1"/>
    <property type="molecule type" value="mRNA"/>
</dbReference>
<reference evidence="15" key="2">
    <citation type="submission" date="2018-08" db="EMBL/GenBank/DDBJ databases">
        <authorList>
            <person name="Cornetti L."/>
        </authorList>
    </citation>
    <scope>NUCLEOTIDE SEQUENCE</scope>
    <source>
        <strain evidence="17">FI-XINB3</strain>
        <strain evidence="15">GB-EK1-32</strain>
        <strain evidence="16">RU-SAM-5</strain>
    </source>
</reference>
<proteinExistence type="evidence at transcript level"/>
<sequence length="238" mass="27566">MEKEENSEESEMMIYKPLPVEVRVTLEQHSLLLGPTQSSTKKGEDTFLMSYIQKRTPVIPEELTTQFKKNFPLKIGRPAKENKKTRTRKKVLTSIEKRRLGLHKLPKTGIKYKACAPLHQLWVEYMENFLELENSAKAANKDLLYQRIAKADYHGCLLMVTRSKCPSYIGAKGIIVLETKNTFQIICEDDQLRIIPKRDSVFTFNVSKWTFTLFGSHMNIRPSERAARKFKSKPTIDL</sequence>
<keyword evidence="11 13" id="KW-0539">Nucleus</keyword>
<dbReference type="InterPro" id="IPR016848">
    <property type="entry name" value="RNase_P/MRP_Rpp29-subunit"/>
</dbReference>
<dbReference type="GO" id="GO:0006364">
    <property type="term" value="P:rRNA processing"/>
    <property type="evidence" value="ECO:0007669"/>
    <property type="project" value="TreeGrafter"/>
</dbReference>
<evidence type="ECO:0000256" key="2">
    <source>
        <dbReference type="ARBA" id="ARBA00004604"/>
    </source>
</evidence>
<dbReference type="HAMAP" id="MF_00754">
    <property type="entry name" value="RNase_P_1"/>
    <property type="match status" value="1"/>
</dbReference>
<dbReference type="GO" id="GO:0030677">
    <property type="term" value="C:ribonuclease P complex"/>
    <property type="evidence" value="ECO:0007669"/>
    <property type="project" value="UniProtKB-UniRule"/>
</dbReference>
<dbReference type="EMBL" id="LR013775">
    <property type="protein sequence ID" value="SVE83394.1"/>
    <property type="molecule type" value="mRNA"/>
</dbReference>
<dbReference type="Gene3D" id="2.30.30.210">
    <property type="entry name" value="Ribonuclease P/MRP, subunit p29"/>
    <property type="match status" value="1"/>
</dbReference>
<comment type="function">
    <text evidence="1 13">Component of ribonuclease P, a ribonucleoprotein complex that generates mature tRNA molecules by cleaving their 5'-ends.</text>
</comment>
<evidence type="ECO:0000256" key="1">
    <source>
        <dbReference type="ARBA" id="ARBA00002435"/>
    </source>
</evidence>
<accession>A0A0N8CW92</accession>
<dbReference type="Proteomes" id="UP000076858">
    <property type="component" value="Unassembled WGS sequence"/>
</dbReference>
<evidence type="ECO:0000256" key="5">
    <source>
        <dbReference type="ARBA" id="ARBA00022490"/>
    </source>
</evidence>
<evidence type="ECO:0000256" key="6">
    <source>
        <dbReference type="ARBA" id="ARBA00022553"/>
    </source>
</evidence>
<comment type="similarity">
    <text evidence="3">Belongs to the eukaryotic/archaeal RNase P protein component 1 family.</text>
</comment>
<dbReference type="GO" id="GO:0004519">
    <property type="term" value="F:endonuclease activity"/>
    <property type="evidence" value="ECO:0007669"/>
    <property type="project" value="UniProtKB-KW"/>
</dbReference>
<dbReference type="PIRSF" id="PIRSF027081">
    <property type="entry name" value="RNase_P/MRP_p29_subunit"/>
    <property type="match status" value="1"/>
</dbReference>
<dbReference type="GO" id="GO:0005730">
    <property type="term" value="C:nucleolus"/>
    <property type="evidence" value="ECO:0007669"/>
    <property type="project" value="UniProtKB-SubCell"/>
</dbReference>
<evidence type="ECO:0000256" key="3">
    <source>
        <dbReference type="ARBA" id="ARBA00006181"/>
    </source>
</evidence>
<evidence type="ECO:0000256" key="8">
    <source>
        <dbReference type="ARBA" id="ARBA00022722"/>
    </source>
</evidence>
<comment type="subcellular location">
    <subcellularLocation>
        <location evidence="2 13">Nucleus</location>
        <location evidence="2 13">Nucleolus</location>
    </subcellularLocation>
</comment>
<keyword evidence="10" id="KW-0378">Hydrolase</keyword>
<evidence type="ECO:0000256" key="13">
    <source>
        <dbReference type="PIRNR" id="PIRNR027081"/>
    </source>
</evidence>
<dbReference type="AlphaFoldDB" id="A0A0N8CW92"/>
<keyword evidence="7 13" id="KW-0819">tRNA processing</keyword>
<evidence type="ECO:0000256" key="7">
    <source>
        <dbReference type="ARBA" id="ARBA00022694"/>
    </source>
</evidence>
<evidence type="ECO:0000313" key="18">
    <source>
        <dbReference type="Proteomes" id="UP000076858"/>
    </source>
</evidence>
<name>A0A0N8CW92_9CRUS</name>
<protein>
    <recommendedName>
        <fullName evidence="4 13">Ribonuclease P protein subunit p29</fullName>
    </recommendedName>
</protein>
<evidence type="ECO:0000313" key="15">
    <source>
        <dbReference type="EMBL" id="SVE81667.1"/>
    </source>
</evidence>
<dbReference type="PANTHER" id="PTHR13348">
    <property type="entry name" value="RIBONUCLEASE P SUBUNIT P29"/>
    <property type="match status" value="1"/>
</dbReference>
<keyword evidence="18" id="KW-1185">Reference proteome</keyword>
<dbReference type="GO" id="GO:0000172">
    <property type="term" value="C:ribonuclease MRP complex"/>
    <property type="evidence" value="ECO:0007669"/>
    <property type="project" value="InterPro"/>
</dbReference>
<evidence type="ECO:0000256" key="11">
    <source>
        <dbReference type="ARBA" id="ARBA00023242"/>
    </source>
</evidence>
<dbReference type="EMBL" id="LRGB01003216">
    <property type="protein sequence ID" value="KZS03734.1"/>
    <property type="molecule type" value="Genomic_DNA"/>
</dbReference>